<proteinExistence type="predicted"/>
<dbReference type="AlphaFoldDB" id="A0A7L7L3H9"/>
<dbReference type="RefSeq" id="WP_182414336.1">
    <property type="nucleotide sequence ID" value="NZ_CP055153.1"/>
</dbReference>
<dbReference type="Gene3D" id="2.120.10.30">
    <property type="entry name" value="TolB, C-terminal domain"/>
    <property type="match status" value="1"/>
</dbReference>
<dbReference type="PANTHER" id="PTHR47572">
    <property type="entry name" value="LIPOPROTEIN-RELATED"/>
    <property type="match status" value="1"/>
</dbReference>
<sequence length="331" mass="35897">MKKCTLILLLVSNCFSGFPQETKPNIGTIEFSSNELSRVIKKDAKIEVLAEGFTFTEGPLWVEKDKMLLFSDVPANTVYKWTEAKGKEVFLKPSGYTGQESRGGFLGSNGLLLDKDGKLLLCQHGDRRIAMMDAPLHAPKTNYVTVAGEYKGKKLNSPNDLLLTAAGDLYFTDPSYGFESGNTDPKKELSYQGVYKMNKAGLVTLLTDSIEQPNGIGIFPGGKSLLISNSADKKNGWYTYDIAANGSLTNGKSFYNVKQEKAPGGCDGLKIDKAGNVFATGPGGLWIFNKTGKLLGKIKLNGIVAANCALTPDGKTIYITASNYLLRVKMQ</sequence>
<feature type="domain" description="SMP-30/Gluconolactonase/LRE-like region" evidence="2">
    <location>
        <begin position="55"/>
        <end position="322"/>
    </location>
</feature>
<reference evidence="3 4" key="1">
    <citation type="submission" date="2020-08" db="EMBL/GenBank/DDBJ databases">
        <title>Adhaeribacter dokdonensis sp. nov., isolated from the rhizosphere of Elymus tsukushiensis, a plant native to the Dokdo Islands, Republic of Korea.</title>
        <authorList>
            <person name="Ghim S.Y."/>
        </authorList>
    </citation>
    <scope>NUCLEOTIDE SEQUENCE [LARGE SCALE GENOMIC DNA]</scope>
    <source>
        <strain evidence="3 4">KUDC8001</strain>
    </source>
</reference>
<dbReference type="GO" id="GO:0016787">
    <property type="term" value="F:hydrolase activity"/>
    <property type="evidence" value="ECO:0007669"/>
    <property type="project" value="UniProtKB-KW"/>
</dbReference>
<dbReference type="InterPro" id="IPR011042">
    <property type="entry name" value="6-blade_b-propeller_TolB-like"/>
</dbReference>
<organism evidence="3 4">
    <name type="scientific">Adhaeribacter radiodurans</name>
    <dbReference type="NCBI Taxonomy" id="2745197"/>
    <lineage>
        <taxon>Bacteria</taxon>
        <taxon>Pseudomonadati</taxon>
        <taxon>Bacteroidota</taxon>
        <taxon>Cytophagia</taxon>
        <taxon>Cytophagales</taxon>
        <taxon>Hymenobacteraceae</taxon>
        <taxon>Adhaeribacter</taxon>
    </lineage>
</organism>
<dbReference type="KEGG" id="add:HUW48_03410"/>
<dbReference type="EMBL" id="CP055153">
    <property type="protein sequence ID" value="QMU27135.1"/>
    <property type="molecule type" value="Genomic_DNA"/>
</dbReference>
<evidence type="ECO:0000313" key="3">
    <source>
        <dbReference type="EMBL" id="QMU27135.1"/>
    </source>
</evidence>
<dbReference type="InterPro" id="IPR051262">
    <property type="entry name" value="SMP-30/CGR1_Lactonase"/>
</dbReference>
<evidence type="ECO:0000256" key="1">
    <source>
        <dbReference type="ARBA" id="ARBA00022801"/>
    </source>
</evidence>
<keyword evidence="1" id="KW-0378">Hydrolase</keyword>
<evidence type="ECO:0000259" key="2">
    <source>
        <dbReference type="Pfam" id="PF08450"/>
    </source>
</evidence>
<name>A0A7L7L3H9_9BACT</name>
<dbReference type="InterPro" id="IPR013658">
    <property type="entry name" value="SGL"/>
</dbReference>
<keyword evidence="4" id="KW-1185">Reference proteome</keyword>
<dbReference type="SUPFAM" id="SSF63829">
    <property type="entry name" value="Calcium-dependent phosphotriesterase"/>
    <property type="match status" value="1"/>
</dbReference>
<gene>
    <name evidence="3" type="ORF">HUW48_03410</name>
</gene>
<protein>
    <submittedName>
        <fullName evidence="3">SMP-30/gluconolactonase/LRE family protein</fullName>
    </submittedName>
</protein>
<dbReference type="Proteomes" id="UP000514509">
    <property type="component" value="Chromosome"/>
</dbReference>
<accession>A0A7L7L3H9</accession>
<dbReference type="Pfam" id="PF08450">
    <property type="entry name" value="SGL"/>
    <property type="match status" value="1"/>
</dbReference>
<dbReference type="PANTHER" id="PTHR47572:SF4">
    <property type="entry name" value="LACTONASE DRP35"/>
    <property type="match status" value="1"/>
</dbReference>
<evidence type="ECO:0000313" key="4">
    <source>
        <dbReference type="Proteomes" id="UP000514509"/>
    </source>
</evidence>